<organism evidence="2 3">
    <name type="scientific">Galerina marginata (strain CBS 339.88)</name>
    <dbReference type="NCBI Taxonomy" id="685588"/>
    <lineage>
        <taxon>Eukaryota</taxon>
        <taxon>Fungi</taxon>
        <taxon>Dikarya</taxon>
        <taxon>Basidiomycota</taxon>
        <taxon>Agaricomycotina</taxon>
        <taxon>Agaricomycetes</taxon>
        <taxon>Agaricomycetidae</taxon>
        <taxon>Agaricales</taxon>
        <taxon>Agaricineae</taxon>
        <taxon>Strophariaceae</taxon>
        <taxon>Galerina</taxon>
    </lineage>
</organism>
<accession>A0A067T183</accession>
<dbReference type="AlphaFoldDB" id="A0A067T183"/>
<dbReference type="PANTHER" id="PTHR24216:SF65">
    <property type="entry name" value="PAXILLIN-LIKE PROTEIN 1"/>
    <property type="match status" value="1"/>
</dbReference>
<dbReference type="OrthoDB" id="3033067at2759"/>
<feature type="compositionally biased region" description="Polar residues" evidence="1">
    <location>
        <begin position="376"/>
        <end position="389"/>
    </location>
</feature>
<reference evidence="3" key="1">
    <citation type="journal article" date="2014" name="Proc. Natl. Acad. Sci. U.S.A.">
        <title>Extensive sampling of basidiomycete genomes demonstrates inadequacy of the white-rot/brown-rot paradigm for wood decay fungi.</title>
        <authorList>
            <person name="Riley R."/>
            <person name="Salamov A.A."/>
            <person name="Brown D.W."/>
            <person name="Nagy L.G."/>
            <person name="Floudas D."/>
            <person name="Held B.W."/>
            <person name="Levasseur A."/>
            <person name="Lombard V."/>
            <person name="Morin E."/>
            <person name="Otillar R."/>
            <person name="Lindquist E.A."/>
            <person name="Sun H."/>
            <person name="LaButti K.M."/>
            <person name="Schmutz J."/>
            <person name="Jabbour D."/>
            <person name="Luo H."/>
            <person name="Baker S.E."/>
            <person name="Pisabarro A.G."/>
            <person name="Walton J.D."/>
            <person name="Blanchette R.A."/>
            <person name="Henrissat B."/>
            <person name="Martin F."/>
            <person name="Cullen D."/>
            <person name="Hibbett D.S."/>
            <person name="Grigoriev I.V."/>
        </authorList>
    </citation>
    <scope>NUCLEOTIDE SEQUENCE [LARGE SCALE GENOMIC DNA]</scope>
    <source>
        <strain evidence="3">CBS 339.88</strain>
    </source>
</reference>
<sequence length="760" mass="84131">MVNPGAFRGSRKDFLMGEKEEYAQGVADGCAGEVVALIHRRYFKRFPLELPHDEEPTAEHLAAVDDEAIDVDYEEPDAEKMSPEEYGIALAKLENRQQTLEFRKAVSCVMFVVEAVEVDSREKQIKRWLAYQYMKDHDINPKESGAQNPYQVLLSKLTGKDFNRPRQKPAINLWRQTQREAIENNVKARARATKTNTRDGLAPLREKIVREMFTKLDDEEQRRWKDECLREHRVAIAAWKEEMERETSTAPEDRQRCIMGLVQFVQPILDLLCDATGWKATLIAGGPEPAHDGRLNIISVHSGTTTGDIPMNFGRAERLRFQKHIVPIYGSFLQKCYSPEECHSRALSQADGFMPMESLGVDSDSANLDTVDATRALSTDRSPSETAATGPSAPLPSPTIQQPPSPRPQVQTSPPASRPPSPPASRPPSPPASRPPSPPASRPPSPPAGHSPSLNPEASAPASAVPDVEMESHPSRPAPPPIPEPRSPPSNGAASEMARPEMLPDASASSVASRARTSGRRGGKVAAPSSQPPPARNDKKRTSTESTSEDGGRAGGRGARGRKRGPGDMENRSAKRPRTSQTTLEVATNSYQRVEPATDAPDWFKNALAMLQDEKLQGEPQWGELVRTWATFESQEKYLGTTNLKCKHRPEVVKSWIRRARSAKWRPDSIDAPQFVIEFSQWWASLQPDWRLSTDEEVLFEEVDGDWEVLRRPGINGLVSVLAALFFWGLAAAAAQDGVDKWAACVTDCLTACRRLLRAP</sequence>
<feature type="compositionally biased region" description="Pro residues" evidence="1">
    <location>
        <begin position="393"/>
        <end position="407"/>
    </location>
</feature>
<feature type="compositionally biased region" description="Low complexity" evidence="1">
    <location>
        <begin position="506"/>
        <end position="516"/>
    </location>
</feature>
<gene>
    <name evidence="2" type="ORF">GALMADRAFT_139832</name>
</gene>
<evidence type="ECO:0000256" key="1">
    <source>
        <dbReference type="SAM" id="MobiDB-lite"/>
    </source>
</evidence>
<protein>
    <submittedName>
        <fullName evidence="2">Uncharacterized protein</fullName>
    </submittedName>
</protein>
<dbReference type="PANTHER" id="PTHR24216">
    <property type="entry name" value="PAXILLIN-RELATED"/>
    <property type="match status" value="1"/>
</dbReference>
<name>A0A067T183_GALM3</name>
<dbReference type="Proteomes" id="UP000027222">
    <property type="component" value="Unassembled WGS sequence"/>
</dbReference>
<dbReference type="STRING" id="685588.A0A067T183"/>
<dbReference type="HOGENOM" id="CLU_015055_0_0_1"/>
<keyword evidence="3" id="KW-1185">Reference proteome</keyword>
<evidence type="ECO:0000313" key="3">
    <source>
        <dbReference type="Proteomes" id="UP000027222"/>
    </source>
</evidence>
<feature type="compositionally biased region" description="Pro residues" evidence="1">
    <location>
        <begin position="476"/>
        <end position="488"/>
    </location>
</feature>
<proteinExistence type="predicted"/>
<evidence type="ECO:0000313" key="2">
    <source>
        <dbReference type="EMBL" id="KDR76072.1"/>
    </source>
</evidence>
<feature type="compositionally biased region" description="Pro residues" evidence="1">
    <location>
        <begin position="416"/>
        <end position="449"/>
    </location>
</feature>
<feature type="region of interest" description="Disordered" evidence="1">
    <location>
        <begin position="375"/>
        <end position="584"/>
    </location>
</feature>
<dbReference type="EMBL" id="KL142379">
    <property type="protein sequence ID" value="KDR76072.1"/>
    <property type="molecule type" value="Genomic_DNA"/>
</dbReference>